<dbReference type="Proteomes" id="UP000250462">
    <property type="component" value="Unassembled WGS sequence"/>
</dbReference>
<dbReference type="RefSeq" id="WP_112258644.1">
    <property type="nucleotide sequence ID" value="NZ_QMIG01000011.1"/>
</dbReference>
<comment type="similarity">
    <text evidence="1">Belongs to the Gfo/Idh/MocA family.</text>
</comment>
<accession>A0A329QR10</accession>
<feature type="domain" description="Gfo/Idh/MocA-like oxidoreductase C-terminal" evidence="3">
    <location>
        <begin position="177"/>
        <end position="340"/>
    </location>
</feature>
<sequence length="358" mass="38494">MQRVNVGIIGTGWCGGIRARTAARNALVEQLHLCDTSPERLAEVAAETGAASAVADYHEILADARIHAVMISATPETTHYPMARDALDAGKDVLLEKPLALTLGEADDLVARAQERDCTFTIGYSQRFNTKQALVKRSMDDGTLGIPVSGLVSRHITRKLGDKIGGRITLSPAAMEATHDIDFLLWCMEPAVPVRVYAQAVERVMKDKYGISDCMSIVVTLDNGVVLTIGAGWILPPGYPNFSSTWIEIVGSEGALILDDTHRDTMLNTMSGGLSLPLSTMPGEEVGHVYAGPMRDETNHFIEAVAYDRPVLVTPEQARQTMEVYLAADISAATNQAVELPLDSSQEAHALELAGISA</sequence>
<dbReference type="AlphaFoldDB" id="A0A329QR10"/>
<gene>
    <name evidence="4" type="ORF">DPM12_12425</name>
</gene>
<proteinExistence type="inferred from homology"/>
<dbReference type="OrthoDB" id="3251785at2"/>
<dbReference type="SUPFAM" id="SSF51735">
    <property type="entry name" value="NAD(P)-binding Rossmann-fold domains"/>
    <property type="match status" value="1"/>
</dbReference>
<evidence type="ECO:0000256" key="1">
    <source>
        <dbReference type="ARBA" id="ARBA00010928"/>
    </source>
</evidence>
<feature type="domain" description="Gfo/Idh/MocA-like oxidoreductase N-terminal" evidence="2">
    <location>
        <begin position="4"/>
        <end position="124"/>
    </location>
</feature>
<dbReference type="PANTHER" id="PTHR43377:SF1">
    <property type="entry name" value="BILIVERDIN REDUCTASE A"/>
    <property type="match status" value="1"/>
</dbReference>
<dbReference type="GO" id="GO:0000166">
    <property type="term" value="F:nucleotide binding"/>
    <property type="evidence" value="ECO:0007669"/>
    <property type="project" value="InterPro"/>
</dbReference>
<evidence type="ECO:0000313" key="4">
    <source>
        <dbReference type="EMBL" id="RAW13802.1"/>
    </source>
</evidence>
<dbReference type="Gene3D" id="3.40.50.720">
    <property type="entry name" value="NAD(P)-binding Rossmann-like Domain"/>
    <property type="match status" value="1"/>
</dbReference>
<comment type="caution">
    <text evidence="4">The sequence shown here is derived from an EMBL/GenBank/DDBJ whole genome shotgun (WGS) entry which is preliminary data.</text>
</comment>
<dbReference type="PANTHER" id="PTHR43377">
    <property type="entry name" value="BILIVERDIN REDUCTASE A"/>
    <property type="match status" value="1"/>
</dbReference>
<dbReference type="InterPro" id="IPR004104">
    <property type="entry name" value="Gfo/Idh/MocA-like_OxRdtase_C"/>
</dbReference>
<keyword evidence="5" id="KW-1185">Reference proteome</keyword>
<name>A0A329QR10_9ACTN</name>
<evidence type="ECO:0000313" key="5">
    <source>
        <dbReference type="Proteomes" id="UP000250462"/>
    </source>
</evidence>
<dbReference type="Pfam" id="PF02894">
    <property type="entry name" value="GFO_IDH_MocA_C"/>
    <property type="match status" value="1"/>
</dbReference>
<protein>
    <submittedName>
        <fullName evidence="4">Gfo/Idh/MocA family oxidoreductase</fullName>
    </submittedName>
</protein>
<evidence type="ECO:0000259" key="3">
    <source>
        <dbReference type="Pfam" id="PF02894"/>
    </source>
</evidence>
<dbReference type="InterPro" id="IPR000683">
    <property type="entry name" value="Gfo/Idh/MocA-like_OxRdtase_N"/>
</dbReference>
<dbReference type="SUPFAM" id="SSF55347">
    <property type="entry name" value="Glyceraldehyde-3-phosphate dehydrogenase-like, C-terminal domain"/>
    <property type="match status" value="1"/>
</dbReference>
<dbReference type="Gene3D" id="3.30.360.10">
    <property type="entry name" value="Dihydrodipicolinate Reductase, domain 2"/>
    <property type="match status" value="1"/>
</dbReference>
<dbReference type="InterPro" id="IPR051450">
    <property type="entry name" value="Gfo/Idh/MocA_Oxidoreductases"/>
</dbReference>
<evidence type="ECO:0000259" key="2">
    <source>
        <dbReference type="Pfam" id="PF01408"/>
    </source>
</evidence>
<dbReference type="InterPro" id="IPR036291">
    <property type="entry name" value="NAD(P)-bd_dom_sf"/>
</dbReference>
<dbReference type="Pfam" id="PF01408">
    <property type="entry name" value="GFO_IDH_MocA"/>
    <property type="match status" value="1"/>
</dbReference>
<dbReference type="EMBL" id="QMIG01000011">
    <property type="protein sequence ID" value="RAW13802.1"/>
    <property type="molecule type" value="Genomic_DNA"/>
</dbReference>
<organism evidence="4 5">
    <name type="scientific">Phytoactinopolyspora halophila</name>
    <dbReference type="NCBI Taxonomy" id="1981511"/>
    <lineage>
        <taxon>Bacteria</taxon>
        <taxon>Bacillati</taxon>
        <taxon>Actinomycetota</taxon>
        <taxon>Actinomycetes</taxon>
        <taxon>Jiangellales</taxon>
        <taxon>Jiangellaceae</taxon>
        <taxon>Phytoactinopolyspora</taxon>
    </lineage>
</organism>
<reference evidence="4 5" key="1">
    <citation type="submission" date="2018-06" db="EMBL/GenBank/DDBJ databases">
        <title>Phytoactinopolyspora halophila sp. nov., a novel halophilic actinomycete isolated from a saline soil in China.</title>
        <authorList>
            <person name="Tang S.-K."/>
        </authorList>
    </citation>
    <scope>NUCLEOTIDE SEQUENCE [LARGE SCALE GENOMIC DNA]</scope>
    <source>
        <strain evidence="4 5">YIM 96934</strain>
    </source>
</reference>